<dbReference type="InterPro" id="IPR036890">
    <property type="entry name" value="HATPase_C_sf"/>
</dbReference>
<dbReference type="Gene3D" id="1.10.287.130">
    <property type="match status" value="1"/>
</dbReference>
<dbReference type="CDD" id="cd00082">
    <property type="entry name" value="HisKA"/>
    <property type="match status" value="1"/>
</dbReference>
<dbReference type="Pfam" id="PF00989">
    <property type="entry name" value="PAS"/>
    <property type="match status" value="1"/>
</dbReference>
<feature type="domain" description="PAC" evidence="12">
    <location>
        <begin position="188"/>
        <end position="240"/>
    </location>
</feature>
<evidence type="ECO:0000256" key="1">
    <source>
        <dbReference type="ARBA" id="ARBA00000085"/>
    </source>
</evidence>
<dbReference type="InterPro" id="IPR000014">
    <property type="entry name" value="PAS"/>
</dbReference>
<dbReference type="NCBIfam" id="TIGR00229">
    <property type="entry name" value="sensory_box"/>
    <property type="match status" value="1"/>
</dbReference>
<dbReference type="PROSITE" id="PS50113">
    <property type="entry name" value="PAC"/>
    <property type="match status" value="1"/>
</dbReference>
<dbReference type="PANTHER" id="PTHR43065:SF10">
    <property type="entry name" value="PEROXIDE STRESS-ACTIVATED HISTIDINE KINASE MAK3"/>
    <property type="match status" value="1"/>
</dbReference>
<gene>
    <name evidence="13" type="ORF">SAMN05660859_1643</name>
</gene>
<dbReference type="PROSITE" id="PS50109">
    <property type="entry name" value="HIS_KIN"/>
    <property type="match status" value="1"/>
</dbReference>
<keyword evidence="9" id="KW-0812">Transmembrane</keyword>
<dbReference type="PANTHER" id="PTHR43065">
    <property type="entry name" value="SENSOR HISTIDINE KINASE"/>
    <property type="match status" value="1"/>
</dbReference>
<dbReference type="SMART" id="SM00388">
    <property type="entry name" value="HisKA"/>
    <property type="match status" value="1"/>
</dbReference>
<feature type="transmembrane region" description="Helical" evidence="9">
    <location>
        <begin position="38"/>
        <end position="57"/>
    </location>
</feature>
<feature type="transmembrane region" description="Helical" evidence="9">
    <location>
        <begin position="89"/>
        <end position="108"/>
    </location>
</feature>
<dbReference type="InterPro" id="IPR001610">
    <property type="entry name" value="PAC"/>
</dbReference>
<evidence type="ECO:0000259" key="11">
    <source>
        <dbReference type="PROSITE" id="PS50112"/>
    </source>
</evidence>
<evidence type="ECO:0000256" key="4">
    <source>
        <dbReference type="ARBA" id="ARBA00022679"/>
    </source>
</evidence>
<keyword evidence="9" id="KW-0472">Membrane</keyword>
<dbReference type="SMART" id="SM00086">
    <property type="entry name" value="PAC"/>
    <property type="match status" value="1"/>
</dbReference>
<evidence type="ECO:0000256" key="6">
    <source>
        <dbReference type="ARBA" id="ARBA00022777"/>
    </source>
</evidence>
<feature type="transmembrane region" description="Helical" evidence="9">
    <location>
        <begin position="62"/>
        <end position="83"/>
    </location>
</feature>
<dbReference type="Pfam" id="PF00512">
    <property type="entry name" value="HisKA"/>
    <property type="match status" value="1"/>
</dbReference>
<keyword evidence="7" id="KW-0067">ATP-binding</keyword>
<feature type="domain" description="PAS" evidence="11">
    <location>
        <begin position="116"/>
        <end position="182"/>
    </location>
</feature>
<evidence type="ECO:0000313" key="13">
    <source>
        <dbReference type="EMBL" id="SCW56108.1"/>
    </source>
</evidence>
<dbReference type="Pfam" id="PF02518">
    <property type="entry name" value="HATPase_c"/>
    <property type="match status" value="1"/>
</dbReference>
<evidence type="ECO:0000256" key="8">
    <source>
        <dbReference type="ARBA" id="ARBA00023012"/>
    </source>
</evidence>
<keyword evidence="5" id="KW-0547">Nucleotide-binding</keyword>
<dbReference type="InterPro" id="IPR013767">
    <property type="entry name" value="PAS_fold"/>
</dbReference>
<dbReference type="InterPro" id="IPR003661">
    <property type="entry name" value="HisK_dim/P_dom"/>
</dbReference>
<dbReference type="PROSITE" id="PS50112">
    <property type="entry name" value="PAS"/>
    <property type="match status" value="1"/>
</dbReference>
<keyword evidence="8" id="KW-0902">Two-component regulatory system</keyword>
<dbReference type="GO" id="GO:0005524">
    <property type="term" value="F:ATP binding"/>
    <property type="evidence" value="ECO:0007669"/>
    <property type="project" value="UniProtKB-KW"/>
</dbReference>
<accession>A0A1G4RH18</accession>
<dbReference type="SMART" id="SM00387">
    <property type="entry name" value="HATPase_c"/>
    <property type="match status" value="1"/>
</dbReference>
<keyword evidence="3" id="KW-0597">Phosphoprotein</keyword>
<dbReference type="STRING" id="177413.SAMN05660859_1643"/>
<evidence type="ECO:0000256" key="9">
    <source>
        <dbReference type="SAM" id="Phobius"/>
    </source>
</evidence>
<organism evidence="13 14">
    <name type="scientific">Ancylobacter rudongensis</name>
    <dbReference type="NCBI Taxonomy" id="177413"/>
    <lineage>
        <taxon>Bacteria</taxon>
        <taxon>Pseudomonadati</taxon>
        <taxon>Pseudomonadota</taxon>
        <taxon>Alphaproteobacteria</taxon>
        <taxon>Hyphomicrobiales</taxon>
        <taxon>Xanthobacteraceae</taxon>
        <taxon>Ancylobacter</taxon>
    </lineage>
</organism>
<evidence type="ECO:0000259" key="10">
    <source>
        <dbReference type="PROSITE" id="PS50109"/>
    </source>
</evidence>
<proteinExistence type="predicted"/>
<dbReference type="InterPro" id="IPR035965">
    <property type="entry name" value="PAS-like_dom_sf"/>
</dbReference>
<evidence type="ECO:0000313" key="14">
    <source>
        <dbReference type="Proteomes" id="UP000198889"/>
    </source>
</evidence>
<dbReference type="InterPro" id="IPR005467">
    <property type="entry name" value="His_kinase_dom"/>
</dbReference>
<protein>
    <recommendedName>
        <fullName evidence="2">histidine kinase</fullName>
        <ecNumber evidence="2">2.7.13.3</ecNumber>
    </recommendedName>
</protein>
<dbReference type="InterPro" id="IPR004358">
    <property type="entry name" value="Sig_transdc_His_kin-like_C"/>
</dbReference>
<dbReference type="AlphaFoldDB" id="A0A1G4RH18"/>
<keyword evidence="9" id="KW-1133">Transmembrane helix</keyword>
<keyword evidence="6" id="KW-0418">Kinase</keyword>
<dbReference type="GO" id="GO:0006355">
    <property type="term" value="P:regulation of DNA-templated transcription"/>
    <property type="evidence" value="ECO:0007669"/>
    <property type="project" value="InterPro"/>
</dbReference>
<sequence>MAIKGTRAENGAGSPFFFPVIAFIMAAPIFAVDTLTPLDTAIAVLYVAVIMPSAHFVGRRGVLAVSGGCIALTSISFLIVHQHDWESSALVRLGVSLSAITITSLLTLRNQQVTSALREQANLLNLTHDAIFVRDLADRITYWNQGAEELYGWSRAEALGQMAASLLRTRFPDTPASIQAALLADHQWSGELTHFKRDGTQVTVLSRWSLQMDKAGRPVAVMETNNDITERKRSEAMLQKAQTELAHATRVATMGELTASIAHEVNQPLAAVVTNGEACLRWLGREVPDLGEARASVEHIISNGKRASNVIARLRALARRADPDHMPVNLNDVVEDALALVEREAASHSISVGLDLKAALPDISGDRVQLQQVVINLLMNAIQAMASVSGRAHTLLIATREAREGGGECGALLEVRDTGIGVDPQSAGQLFTAFYSTKKEGLGMGLSICRSIIEAHGGRISFAANADHGMSFTVKLPALKEQVP</sequence>
<dbReference type="Gene3D" id="3.30.450.20">
    <property type="entry name" value="PAS domain"/>
    <property type="match status" value="1"/>
</dbReference>
<dbReference type="PRINTS" id="PR00344">
    <property type="entry name" value="BCTRLSENSOR"/>
</dbReference>
<dbReference type="EC" id="2.7.13.3" evidence="2"/>
<comment type="catalytic activity">
    <reaction evidence="1">
        <text>ATP + protein L-histidine = ADP + protein N-phospho-L-histidine.</text>
        <dbReference type="EC" id="2.7.13.3"/>
    </reaction>
</comment>
<dbReference type="CDD" id="cd00130">
    <property type="entry name" value="PAS"/>
    <property type="match status" value="1"/>
</dbReference>
<name>A0A1G4RH18_9HYPH</name>
<dbReference type="InterPro" id="IPR003594">
    <property type="entry name" value="HATPase_dom"/>
</dbReference>
<evidence type="ECO:0000259" key="12">
    <source>
        <dbReference type="PROSITE" id="PS50113"/>
    </source>
</evidence>
<dbReference type="Gene3D" id="3.30.565.10">
    <property type="entry name" value="Histidine kinase-like ATPase, C-terminal domain"/>
    <property type="match status" value="1"/>
</dbReference>
<keyword evidence="4" id="KW-0808">Transferase</keyword>
<dbReference type="InterPro" id="IPR000700">
    <property type="entry name" value="PAS-assoc_C"/>
</dbReference>
<dbReference type="SMART" id="SM00091">
    <property type="entry name" value="PAS"/>
    <property type="match status" value="1"/>
</dbReference>
<feature type="domain" description="Histidine kinase" evidence="10">
    <location>
        <begin position="260"/>
        <end position="480"/>
    </location>
</feature>
<evidence type="ECO:0000256" key="3">
    <source>
        <dbReference type="ARBA" id="ARBA00022553"/>
    </source>
</evidence>
<reference evidence="14" key="1">
    <citation type="submission" date="2016-10" db="EMBL/GenBank/DDBJ databases">
        <authorList>
            <person name="Varghese N."/>
            <person name="Submissions S."/>
        </authorList>
    </citation>
    <scope>NUCLEOTIDE SEQUENCE [LARGE SCALE GENOMIC DNA]</scope>
    <source>
        <strain evidence="14">CGMCC 1.1761</strain>
    </source>
</reference>
<evidence type="ECO:0000256" key="2">
    <source>
        <dbReference type="ARBA" id="ARBA00012438"/>
    </source>
</evidence>
<evidence type="ECO:0000256" key="7">
    <source>
        <dbReference type="ARBA" id="ARBA00022840"/>
    </source>
</evidence>
<dbReference type="EMBL" id="FMTP01000002">
    <property type="protein sequence ID" value="SCW56108.1"/>
    <property type="molecule type" value="Genomic_DNA"/>
</dbReference>
<feature type="transmembrane region" description="Helical" evidence="9">
    <location>
        <begin position="12"/>
        <end position="32"/>
    </location>
</feature>
<dbReference type="GO" id="GO:0000155">
    <property type="term" value="F:phosphorelay sensor kinase activity"/>
    <property type="evidence" value="ECO:0007669"/>
    <property type="project" value="InterPro"/>
</dbReference>
<dbReference type="SUPFAM" id="SSF47384">
    <property type="entry name" value="Homodimeric domain of signal transducing histidine kinase"/>
    <property type="match status" value="1"/>
</dbReference>
<dbReference type="InterPro" id="IPR036097">
    <property type="entry name" value="HisK_dim/P_sf"/>
</dbReference>
<keyword evidence="14" id="KW-1185">Reference proteome</keyword>
<evidence type="ECO:0000256" key="5">
    <source>
        <dbReference type="ARBA" id="ARBA00022741"/>
    </source>
</evidence>
<dbReference type="SUPFAM" id="SSF55874">
    <property type="entry name" value="ATPase domain of HSP90 chaperone/DNA topoisomerase II/histidine kinase"/>
    <property type="match status" value="1"/>
</dbReference>
<dbReference type="Proteomes" id="UP000198889">
    <property type="component" value="Unassembled WGS sequence"/>
</dbReference>
<dbReference type="SUPFAM" id="SSF55785">
    <property type="entry name" value="PYP-like sensor domain (PAS domain)"/>
    <property type="match status" value="1"/>
</dbReference>